<evidence type="ECO:0000256" key="11">
    <source>
        <dbReference type="SAM" id="Phobius"/>
    </source>
</evidence>
<dbReference type="InterPro" id="IPR005817">
    <property type="entry name" value="Wnt"/>
</dbReference>
<keyword evidence="7" id="KW-1015">Disulfide bond</keyword>
<name>A0AAE0SVY7_9BIVA</name>
<keyword evidence="11" id="KW-0812">Transmembrane</keyword>
<dbReference type="PRINTS" id="PR01349">
    <property type="entry name" value="WNTPROTEIN"/>
</dbReference>
<dbReference type="GO" id="GO:0030182">
    <property type="term" value="P:neuron differentiation"/>
    <property type="evidence" value="ECO:0007669"/>
    <property type="project" value="TreeGrafter"/>
</dbReference>
<dbReference type="GO" id="GO:0045165">
    <property type="term" value="P:cell fate commitment"/>
    <property type="evidence" value="ECO:0007669"/>
    <property type="project" value="TreeGrafter"/>
</dbReference>
<protein>
    <recommendedName>
        <fullName evidence="10">Protein Wnt</fullName>
    </recommendedName>
</protein>
<dbReference type="GO" id="GO:0005109">
    <property type="term" value="F:frizzled binding"/>
    <property type="evidence" value="ECO:0007669"/>
    <property type="project" value="TreeGrafter"/>
</dbReference>
<reference evidence="12" key="1">
    <citation type="journal article" date="2021" name="Genome Biol. Evol.">
        <title>A High-Quality Reference Genome for a Parasitic Bivalve with Doubly Uniparental Inheritance (Bivalvia: Unionida).</title>
        <authorList>
            <person name="Smith C.H."/>
        </authorList>
    </citation>
    <scope>NUCLEOTIDE SEQUENCE</scope>
    <source>
        <strain evidence="12">CHS0354</strain>
    </source>
</reference>
<keyword evidence="11" id="KW-1133">Transmembrane helix</keyword>
<evidence type="ECO:0000256" key="9">
    <source>
        <dbReference type="ARBA" id="ARBA00023288"/>
    </source>
</evidence>
<sequence>MRIQGICVCLYFYLMFPANIIGLWWAVGSPLVMDPNRICRKSRRLAGKQREICRTEKEIVEEVANGVKLSLAECQYQFRQRRWNCTTVRKSFARILRKDTRETAFVFAITSAGVVYAVTKSCSAGKLLQCSCESSQRDMATDGEWEWGGCGDNVHYGYIKSKEFMDARRKKKRGDMTTLIQIHNNEAGRTAVKNYMRIECKCHGLSGSCTLKTCWKMMPYFRDVGNRLKEKFDGAAKVILSNDGKKLLPDGVTIKPPDKEDLLYSEKSPNFCKSSRKHGSLGTSGRECDPKSPGVEGCELLCCGRGYDSKQVTFKENCKCEFHWCCKVICQTCIVEKTLHYCL</sequence>
<proteinExistence type="inferred from homology"/>
<keyword evidence="4" id="KW-0964">Secreted</keyword>
<keyword evidence="9" id="KW-0449">Lipoprotein</keyword>
<dbReference type="PANTHER" id="PTHR12027:SF72">
    <property type="entry name" value="PROTEIN WNT-6"/>
    <property type="match status" value="1"/>
</dbReference>
<comment type="caution">
    <text evidence="12">The sequence shown here is derived from an EMBL/GenBank/DDBJ whole genome shotgun (WGS) entry which is preliminary data.</text>
</comment>
<reference evidence="12" key="3">
    <citation type="submission" date="2023-05" db="EMBL/GenBank/DDBJ databases">
        <authorList>
            <person name="Smith C.H."/>
        </authorList>
    </citation>
    <scope>NUCLEOTIDE SEQUENCE</scope>
    <source>
        <strain evidence="12">CHS0354</strain>
        <tissue evidence="12">Mantle</tissue>
    </source>
</reference>
<comment type="similarity">
    <text evidence="2 10">Belongs to the Wnt family.</text>
</comment>
<dbReference type="Proteomes" id="UP001195483">
    <property type="component" value="Unassembled WGS sequence"/>
</dbReference>
<dbReference type="GO" id="GO:0005125">
    <property type="term" value="F:cytokine activity"/>
    <property type="evidence" value="ECO:0007669"/>
    <property type="project" value="TreeGrafter"/>
</dbReference>
<gene>
    <name evidence="12" type="ORF">CHS0354_012537</name>
</gene>
<keyword evidence="8" id="KW-0325">Glycoprotein</keyword>
<dbReference type="InterPro" id="IPR009143">
    <property type="entry name" value="Wnt6"/>
</dbReference>
<keyword evidence="13" id="KW-1185">Reference proteome</keyword>
<evidence type="ECO:0000313" key="13">
    <source>
        <dbReference type="Proteomes" id="UP001195483"/>
    </source>
</evidence>
<evidence type="ECO:0000313" key="12">
    <source>
        <dbReference type="EMBL" id="KAK3599049.1"/>
    </source>
</evidence>
<evidence type="ECO:0000256" key="1">
    <source>
        <dbReference type="ARBA" id="ARBA00004498"/>
    </source>
</evidence>
<feature type="transmembrane region" description="Helical" evidence="11">
    <location>
        <begin position="7"/>
        <end position="27"/>
    </location>
</feature>
<dbReference type="CDD" id="cd19338">
    <property type="entry name" value="Wnt_Wnt6"/>
    <property type="match status" value="1"/>
</dbReference>
<evidence type="ECO:0000256" key="8">
    <source>
        <dbReference type="ARBA" id="ARBA00023180"/>
    </source>
</evidence>
<evidence type="ECO:0000256" key="6">
    <source>
        <dbReference type="ARBA" id="ARBA00022687"/>
    </source>
</evidence>
<dbReference type="InterPro" id="IPR018161">
    <property type="entry name" value="Wnt_CS"/>
</dbReference>
<keyword evidence="3 10" id="KW-0217">Developmental protein</keyword>
<dbReference type="AlphaFoldDB" id="A0AAE0SVY7"/>
<dbReference type="PROSITE" id="PS00246">
    <property type="entry name" value="WNT1"/>
    <property type="match status" value="1"/>
</dbReference>
<dbReference type="SMART" id="SM00097">
    <property type="entry name" value="WNT1"/>
    <property type="match status" value="1"/>
</dbReference>
<dbReference type="GO" id="GO:0060070">
    <property type="term" value="P:canonical Wnt signaling pathway"/>
    <property type="evidence" value="ECO:0007669"/>
    <property type="project" value="TreeGrafter"/>
</dbReference>
<reference evidence="12" key="2">
    <citation type="journal article" date="2021" name="Genome Biol. Evol.">
        <title>Developing a high-quality reference genome for a parasitic bivalve with doubly uniparental inheritance (Bivalvia: Unionida).</title>
        <authorList>
            <person name="Smith C.H."/>
        </authorList>
    </citation>
    <scope>NUCLEOTIDE SEQUENCE</scope>
    <source>
        <strain evidence="12">CHS0354</strain>
        <tissue evidence="12">Mantle</tissue>
    </source>
</reference>
<evidence type="ECO:0000256" key="3">
    <source>
        <dbReference type="ARBA" id="ARBA00022473"/>
    </source>
</evidence>
<comment type="function">
    <text evidence="10">Ligand for members of the frizzled family of seven transmembrane receptors.</text>
</comment>
<accession>A0AAE0SVY7</accession>
<dbReference type="GO" id="GO:0005615">
    <property type="term" value="C:extracellular space"/>
    <property type="evidence" value="ECO:0007669"/>
    <property type="project" value="TreeGrafter"/>
</dbReference>
<evidence type="ECO:0000256" key="5">
    <source>
        <dbReference type="ARBA" id="ARBA00022530"/>
    </source>
</evidence>
<keyword evidence="11" id="KW-0472">Membrane</keyword>
<dbReference type="FunFam" id="3.30.2460.20:FF:000001">
    <property type="entry name" value="Wnt homolog"/>
    <property type="match status" value="1"/>
</dbReference>
<evidence type="ECO:0000256" key="10">
    <source>
        <dbReference type="RuleBase" id="RU003500"/>
    </source>
</evidence>
<evidence type="ECO:0000256" key="2">
    <source>
        <dbReference type="ARBA" id="ARBA00005683"/>
    </source>
</evidence>
<keyword evidence="6 10" id="KW-0879">Wnt signaling pathway</keyword>
<dbReference type="Gene3D" id="3.30.2460.20">
    <property type="match status" value="1"/>
</dbReference>
<keyword evidence="5" id="KW-0272">Extracellular matrix</keyword>
<evidence type="ECO:0000256" key="7">
    <source>
        <dbReference type="ARBA" id="ARBA00023157"/>
    </source>
</evidence>
<dbReference type="EMBL" id="JAEAOA010000761">
    <property type="protein sequence ID" value="KAK3599049.1"/>
    <property type="molecule type" value="Genomic_DNA"/>
</dbReference>
<organism evidence="12 13">
    <name type="scientific">Potamilus streckersoni</name>
    <dbReference type="NCBI Taxonomy" id="2493646"/>
    <lineage>
        <taxon>Eukaryota</taxon>
        <taxon>Metazoa</taxon>
        <taxon>Spiralia</taxon>
        <taxon>Lophotrochozoa</taxon>
        <taxon>Mollusca</taxon>
        <taxon>Bivalvia</taxon>
        <taxon>Autobranchia</taxon>
        <taxon>Heteroconchia</taxon>
        <taxon>Palaeoheterodonta</taxon>
        <taxon>Unionida</taxon>
        <taxon>Unionoidea</taxon>
        <taxon>Unionidae</taxon>
        <taxon>Ambleminae</taxon>
        <taxon>Lampsilini</taxon>
        <taxon>Potamilus</taxon>
    </lineage>
</organism>
<dbReference type="Pfam" id="PF00110">
    <property type="entry name" value="wnt"/>
    <property type="match status" value="1"/>
</dbReference>
<dbReference type="InterPro" id="IPR043158">
    <property type="entry name" value="Wnt_C"/>
</dbReference>
<dbReference type="PANTHER" id="PTHR12027">
    <property type="entry name" value="WNT RELATED"/>
    <property type="match status" value="1"/>
</dbReference>
<comment type="subcellular location">
    <subcellularLocation>
        <location evidence="1 10">Secreted</location>
        <location evidence="1 10">Extracellular space</location>
        <location evidence="1 10">Extracellular matrix</location>
    </subcellularLocation>
</comment>
<evidence type="ECO:0000256" key="4">
    <source>
        <dbReference type="ARBA" id="ARBA00022525"/>
    </source>
</evidence>